<evidence type="ECO:0000256" key="1">
    <source>
        <dbReference type="ARBA" id="ARBA00031966"/>
    </source>
</evidence>
<gene>
    <name evidence="3" type="ORF">AX774_g1206</name>
</gene>
<dbReference type="Gene3D" id="1.10.150.20">
    <property type="entry name" value="5' to 3' exonuclease, C-terminal subdomain"/>
    <property type="match status" value="1"/>
</dbReference>
<dbReference type="SMART" id="SM00482">
    <property type="entry name" value="POLAc"/>
    <property type="match status" value="1"/>
</dbReference>
<dbReference type="Gene3D" id="3.30.70.370">
    <property type="match status" value="1"/>
</dbReference>
<dbReference type="InterPro" id="IPR041336">
    <property type="entry name" value="DNApol_Exo"/>
</dbReference>
<dbReference type="InterPro" id="IPR043502">
    <property type="entry name" value="DNA/RNA_pol_sf"/>
</dbReference>
<dbReference type="Gene3D" id="3.30.420.390">
    <property type="match status" value="2"/>
</dbReference>
<dbReference type="GO" id="GO:0003677">
    <property type="term" value="F:DNA binding"/>
    <property type="evidence" value="ECO:0007669"/>
    <property type="project" value="InterPro"/>
</dbReference>
<dbReference type="PANTHER" id="PTHR10267:SF0">
    <property type="entry name" value="DNA POLYMERASE SUBUNIT GAMMA-1"/>
    <property type="match status" value="1"/>
</dbReference>
<dbReference type="AlphaFoldDB" id="A0A1R1PWG7"/>
<feature type="domain" description="DNA-directed DNA polymerase family A palm" evidence="2">
    <location>
        <begin position="762"/>
        <end position="1000"/>
    </location>
</feature>
<proteinExistence type="predicted"/>
<dbReference type="Proteomes" id="UP000188320">
    <property type="component" value="Unassembled WGS sequence"/>
</dbReference>
<evidence type="ECO:0000313" key="4">
    <source>
        <dbReference type="Proteomes" id="UP000188320"/>
    </source>
</evidence>
<dbReference type="Pfam" id="PF00476">
    <property type="entry name" value="DNA_pol_A"/>
    <property type="match status" value="1"/>
</dbReference>
<name>A0A1R1PWG7_ZANCU</name>
<keyword evidence="4" id="KW-1185">Reference proteome</keyword>
<dbReference type="InterPro" id="IPR012337">
    <property type="entry name" value="RNaseH-like_sf"/>
</dbReference>
<sequence length="1177" mass="134025">MFNNIKKIIISPVFSNLGNKKQTIGTQNRKRNVGLETRAAEINISELRKPNNNDKVLECEGRQTKGKGKAKTRMSTLKRSYSTLAQEAGSTSKVNGSCVRNELRVELLPKSLSEKVFFKPETQNKNKTAKKNESINFKEMTMNLSKEHLKRKGLYKENSEPEEFKIDLKDFVKNIPGLIGKDIEEHFVNLGKMSAYPYIDWATKLSTLEKAPKKPLKEDIRLKNDGWTRYEYDEAKESFTIERVDIPCLSESALVFDIESMSALHGYPVMAAAMSERAWYIWLSPYLVGTSHDHRWLIPLTTSKEQSEEELQQSKIGIPNTRKQSKRLVIGHNVGFDRSRVQDEYSLRASENEYIDTMSLHIASNGMSSQQKLVYKKFQSVKKKSVENEGLGMTGDAYKHHQAFMDVSSTYSLKDVAKFYYNIDMDKEIRNIFFEGCVTEVRQDIPNLIEYCMSDVSVTFQVYKKTFQNFLKLCPHPVSFAGMLMLGKAFLPVNTSQWRDFIDRCEGMLNEMKQKIESKLAELAEKALVFDENNKYMDDPWLKHLDWSKKETRYREKSMNFLNSKPKWYKELYDRKEKRIKITVRNKIAPYLLRISWLGFPLYHSRRNGWTFRVPNEYLENEHDSTAASLRRMNPIHFSNDTKEIEEERTAYNDREHAKYFKIPHKDGEEANCGSPLSKVYIAAYEKGILTSDYSVAKEALEINMVTSYWISARERVKSQFVVDFHDQGIILPLSVPMGTITRRTVESTWATASNAKSNRIGSELKTLVKAPEGYKFVGADVDSEELWIASLIGDSQFGEHGATSLGFMTLMGNKNDGTDLHSTTAKIMGISRNDSKVFNYSRIYGAGVKHATQLLLQANQTIGATEAAQRAKNLYLATKGHKSSSRLNNNIITRVFGKNKPFWHGGTESYMFNALESIATSDNPRTPVLGCGIAEGLRASAVGDGYMTSRVNWVVQSSGVDYLHLLLISMDYLITKFDIDARFVLSIHDEIRYLSSDADVYRTALALQIANLWTRSLFSYKLDISNLPISVAFFSAVDVDTVLRKETNLDCITPSNPVAIPHGESYDMNQIIGLTNGGRLESTHTCDSKSTPVDRLSKSYTYSYPTNMQQSPQATEALLPSEKYMKLKLQMAENPSELYKFLTEFKSSLNKGAAYARLKPKYSVSTVRSVPKKSDI</sequence>
<dbReference type="SUPFAM" id="SSF56672">
    <property type="entry name" value="DNA/RNA polymerases"/>
    <property type="match status" value="1"/>
</dbReference>
<dbReference type="GO" id="GO:0005760">
    <property type="term" value="C:gamma DNA polymerase complex"/>
    <property type="evidence" value="ECO:0007669"/>
    <property type="project" value="InterPro"/>
</dbReference>
<dbReference type="GO" id="GO:0008408">
    <property type="term" value="F:3'-5' exonuclease activity"/>
    <property type="evidence" value="ECO:0007669"/>
    <property type="project" value="TreeGrafter"/>
</dbReference>
<organism evidence="3 4">
    <name type="scientific">Zancudomyces culisetae</name>
    <name type="common">Gut fungus</name>
    <name type="synonym">Smittium culisetae</name>
    <dbReference type="NCBI Taxonomy" id="1213189"/>
    <lineage>
        <taxon>Eukaryota</taxon>
        <taxon>Fungi</taxon>
        <taxon>Fungi incertae sedis</taxon>
        <taxon>Zoopagomycota</taxon>
        <taxon>Kickxellomycotina</taxon>
        <taxon>Harpellomycetes</taxon>
        <taxon>Harpellales</taxon>
        <taxon>Legeriomycetaceae</taxon>
        <taxon>Zancudomyces</taxon>
    </lineage>
</organism>
<dbReference type="Pfam" id="PF18136">
    <property type="entry name" value="DNApol_Exo"/>
    <property type="match status" value="1"/>
</dbReference>
<protein>
    <recommendedName>
        <fullName evidence="1">Mitochondrial DNA polymerase catalytic subunit</fullName>
    </recommendedName>
</protein>
<comment type="caution">
    <text evidence="3">The sequence shown here is derived from an EMBL/GenBank/DDBJ whole genome shotgun (WGS) entry which is preliminary data.</text>
</comment>
<dbReference type="PRINTS" id="PR00867">
    <property type="entry name" value="DNAPOLG"/>
</dbReference>
<dbReference type="EMBL" id="LSSK01000099">
    <property type="protein sequence ID" value="OMH85253.1"/>
    <property type="molecule type" value="Genomic_DNA"/>
</dbReference>
<evidence type="ECO:0000259" key="2">
    <source>
        <dbReference type="SMART" id="SM00482"/>
    </source>
</evidence>
<dbReference type="PANTHER" id="PTHR10267">
    <property type="entry name" value="DNA POLYMERASE SUBUNIT GAMMA-1"/>
    <property type="match status" value="1"/>
</dbReference>
<dbReference type="GO" id="GO:0003887">
    <property type="term" value="F:DNA-directed DNA polymerase activity"/>
    <property type="evidence" value="ECO:0007669"/>
    <property type="project" value="InterPro"/>
</dbReference>
<dbReference type="InterPro" id="IPR001098">
    <property type="entry name" value="DNA-dir_DNA_pol_A_palm_dom"/>
</dbReference>
<dbReference type="SUPFAM" id="SSF53098">
    <property type="entry name" value="Ribonuclease H-like"/>
    <property type="match status" value="1"/>
</dbReference>
<dbReference type="GO" id="GO:0006264">
    <property type="term" value="P:mitochondrial DNA replication"/>
    <property type="evidence" value="ECO:0007669"/>
    <property type="project" value="TreeGrafter"/>
</dbReference>
<evidence type="ECO:0000313" key="3">
    <source>
        <dbReference type="EMBL" id="OMH85253.1"/>
    </source>
</evidence>
<accession>A0A1R1PWG7</accession>
<reference evidence="4" key="1">
    <citation type="submission" date="2017-01" db="EMBL/GenBank/DDBJ databases">
        <authorList>
            <person name="Wang Y."/>
            <person name="White M."/>
            <person name="Kvist S."/>
            <person name="Moncalvo J.-M."/>
        </authorList>
    </citation>
    <scope>NUCLEOTIDE SEQUENCE [LARGE SCALE GENOMIC DNA]</scope>
    <source>
        <strain evidence="4">COL-18-3</strain>
    </source>
</reference>
<dbReference type="InterPro" id="IPR002297">
    <property type="entry name" value="DNA-dir_DNA_pol_A_mt"/>
</dbReference>
<dbReference type="OrthoDB" id="5588663at2759"/>